<dbReference type="SUPFAM" id="SSF103247">
    <property type="entry name" value="TT1751-like"/>
    <property type="match status" value="1"/>
</dbReference>
<name>A0A8J3N4U6_9CHLR</name>
<reference evidence="2" key="1">
    <citation type="submission" date="2020-10" db="EMBL/GenBank/DDBJ databases">
        <title>Taxonomic study of unclassified bacteria belonging to the class Ktedonobacteria.</title>
        <authorList>
            <person name="Yabe S."/>
            <person name="Wang C.M."/>
            <person name="Zheng Y."/>
            <person name="Sakai Y."/>
            <person name="Cavaletti L."/>
            <person name="Monciardini P."/>
            <person name="Donadio S."/>
        </authorList>
    </citation>
    <scope>NUCLEOTIDE SEQUENCE</scope>
    <source>
        <strain evidence="2">ID150040</strain>
    </source>
</reference>
<evidence type="ECO:0000313" key="2">
    <source>
        <dbReference type="EMBL" id="GHO95828.1"/>
    </source>
</evidence>
<dbReference type="PANTHER" id="PTHR38342:SF1">
    <property type="entry name" value="SLR5037 PROTEIN"/>
    <property type="match status" value="1"/>
</dbReference>
<evidence type="ECO:0000313" key="3">
    <source>
        <dbReference type="Proteomes" id="UP000597444"/>
    </source>
</evidence>
<dbReference type="InterPro" id="IPR016796">
    <property type="entry name" value="UCP021774"/>
</dbReference>
<comment type="caution">
    <text evidence="2">The sequence shown here is derived from an EMBL/GenBank/DDBJ whole genome shotgun (WGS) entry which is preliminary data.</text>
</comment>
<dbReference type="CDD" id="cd14797">
    <property type="entry name" value="DUF302"/>
    <property type="match status" value="1"/>
</dbReference>
<dbReference type="AlphaFoldDB" id="A0A8J3N4U6"/>
<organism evidence="2 3">
    <name type="scientific">Reticulibacter mediterranei</name>
    <dbReference type="NCBI Taxonomy" id="2778369"/>
    <lineage>
        <taxon>Bacteria</taxon>
        <taxon>Bacillati</taxon>
        <taxon>Chloroflexota</taxon>
        <taxon>Ktedonobacteria</taxon>
        <taxon>Ktedonobacterales</taxon>
        <taxon>Reticulibacteraceae</taxon>
        <taxon>Reticulibacter</taxon>
    </lineage>
</organism>
<dbReference type="Gene3D" id="3.30.310.70">
    <property type="entry name" value="TT1751-like domain"/>
    <property type="match status" value="1"/>
</dbReference>
<sequence>MTTKTSSYTFGTTIEAPFDEAVRRITEALKQEGFGVLSTIDVKATMKAKLNQDFERYMILGTCNPQLAHQALELDHTVGALLPCNVVVHEAHGPRGATWTQVDIADPVAMLGVTQNSAMQELAREARGRLEHALVELQAGKE</sequence>
<dbReference type="InterPro" id="IPR035923">
    <property type="entry name" value="TT1751-like_sf"/>
</dbReference>
<accession>A0A8J3N4U6</accession>
<dbReference type="Proteomes" id="UP000597444">
    <property type="component" value="Unassembled WGS sequence"/>
</dbReference>
<protein>
    <recommendedName>
        <fullName evidence="1">DUF302 domain-containing protein</fullName>
    </recommendedName>
</protein>
<dbReference type="InterPro" id="IPR005180">
    <property type="entry name" value="DUF302"/>
</dbReference>
<dbReference type="PIRSF" id="PIRSF021774">
    <property type="entry name" value="UCP021774"/>
    <property type="match status" value="1"/>
</dbReference>
<proteinExistence type="predicted"/>
<dbReference type="RefSeq" id="WP_220206487.1">
    <property type="nucleotide sequence ID" value="NZ_BNJK01000001.1"/>
</dbReference>
<gene>
    <name evidence="2" type="ORF">KSF_058760</name>
</gene>
<dbReference type="EMBL" id="BNJK01000001">
    <property type="protein sequence ID" value="GHO95828.1"/>
    <property type="molecule type" value="Genomic_DNA"/>
</dbReference>
<dbReference type="Pfam" id="PF03625">
    <property type="entry name" value="DUF302"/>
    <property type="match status" value="1"/>
</dbReference>
<feature type="domain" description="DUF302" evidence="1">
    <location>
        <begin position="40"/>
        <end position="99"/>
    </location>
</feature>
<keyword evidence="3" id="KW-1185">Reference proteome</keyword>
<dbReference type="PANTHER" id="PTHR38342">
    <property type="entry name" value="SLR5037 PROTEIN"/>
    <property type="match status" value="1"/>
</dbReference>
<evidence type="ECO:0000259" key="1">
    <source>
        <dbReference type="Pfam" id="PF03625"/>
    </source>
</evidence>